<name>J0IYM1_HELPX</name>
<protein>
    <submittedName>
        <fullName evidence="1">Uncharacterized protein</fullName>
    </submittedName>
</protein>
<accession>J0IYM1</accession>
<sequence>MIVFCKAILGLLRGNDFKTLPIPYEVYYQTKFKKQVFKSERMAKKLKTKTGESLRVKLQTL</sequence>
<dbReference type="Proteomes" id="UP000003358">
    <property type="component" value="Unassembled WGS sequence"/>
</dbReference>
<reference evidence="1 2" key="1">
    <citation type="journal article" date="2013" name="Pathog. Dis.">
        <title>Genome sequences of 65 Helicobacter pylori strains isolated from asymptomatic individuals and patients with gastric cancer, peptic ulcer disease, or gastritis.</title>
        <authorList>
            <person name="Blanchard T.G."/>
            <person name="Czinn S.J."/>
            <person name="Correa P."/>
            <person name="Nakazawa T."/>
            <person name="Keelan M."/>
            <person name="Morningstar L."/>
            <person name="Santana-Cruz I."/>
            <person name="Maroo A."/>
            <person name="McCracken C."/>
            <person name="Shefchek K."/>
            <person name="Daugherty S."/>
            <person name="Song Y."/>
            <person name="Fraser C.M."/>
            <person name="Fricke W.F."/>
        </authorList>
    </citation>
    <scope>NUCLEOTIDE SEQUENCE [LARGE SCALE GENOMIC DNA]</scope>
    <source>
        <strain evidence="1 2">NQ4200</strain>
    </source>
</reference>
<gene>
    <name evidence="1" type="ORF">HPNQ4200_0035</name>
</gene>
<evidence type="ECO:0000313" key="2">
    <source>
        <dbReference type="Proteomes" id="UP000003358"/>
    </source>
</evidence>
<dbReference type="PATRIC" id="fig|992024.3.peg.34"/>
<organism evidence="1 2">
    <name type="scientific">Helicobacter pylori NQ4200</name>
    <dbReference type="NCBI Taxonomy" id="992024"/>
    <lineage>
        <taxon>Bacteria</taxon>
        <taxon>Pseudomonadati</taxon>
        <taxon>Campylobacterota</taxon>
        <taxon>Epsilonproteobacteria</taxon>
        <taxon>Campylobacterales</taxon>
        <taxon>Helicobacteraceae</taxon>
        <taxon>Helicobacter</taxon>
    </lineage>
</organism>
<dbReference type="EMBL" id="AKNS01000002">
    <property type="protein sequence ID" value="EJB30705.1"/>
    <property type="molecule type" value="Genomic_DNA"/>
</dbReference>
<comment type="caution">
    <text evidence="1">The sequence shown here is derived from an EMBL/GenBank/DDBJ whole genome shotgun (WGS) entry which is preliminary data.</text>
</comment>
<proteinExistence type="predicted"/>
<dbReference type="AlphaFoldDB" id="J0IYM1"/>
<evidence type="ECO:0000313" key="1">
    <source>
        <dbReference type="EMBL" id="EJB30705.1"/>
    </source>
</evidence>